<dbReference type="GO" id="GO:0008482">
    <property type="term" value="F:sulfite oxidase activity"/>
    <property type="evidence" value="ECO:0007669"/>
    <property type="project" value="TreeGrafter"/>
</dbReference>
<accession>A0A5B9D847</accession>
<dbReference type="GO" id="GO:0030151">
    <property type="term" value="F:molybdenum ion binding"/>
    <property type="evidence" value="ECO:0007669"/>
    <property type="project" value="InterPro"/>
</dbReference>
<dbReference type="InterPro" id="IPR005066">
    <property type="entry name" value="MoCF_OxRdtse_dimer"/>
</dbReference>
<dbReference type="PANTHER" id="PTHR19372:SF7">
    <property type="entry name" value="SULFITE OXIDASE, MITOCHONDRIAL"/>
    <property type="match status" value="1"/>
</dbReference>
<proteinExistence type="predicted"/>
<dbReference type="Gene3D" id="2.60.40.650">
    <property type="match status" value="1"/>
</dbReference>
<name>A0A5B9D847_9ARCH</name>
<dbReference type="KEGG" id="psyt:DSAG12_00742"/>
<dbReference type="InterPro" id="IPR000572">
    <property type="entry name" value="OxRdtase_Mopterin-bd_dom"/>
</dbReference>
<protein>
    <submittedName>
        <fullName evidence="1">Molybdopterin-dependent oxidoreductase</fullName>
    </submittedName>
</protein>
<dbReference type="InterPro" id="IPR014756">
    <property type="entry name" value="Ig_E-set"/>
</dbReference>
<dbReference type="GO" id="GO:0020037">
    <property type="term" value="F:heme binding"/>
    <property type="evidence" value="ECO:0007669"/>
    <property type="project" value="TreeGrafter"/>
</dbReference>
<gene>
    <name evidence="1" type="ORF">DSAG12_00742</name>
</gene>
<dbReference type="Pfam" id="PF00174">
    <property type="entry name" value="Oxidored_molyb"/>
    <property type="match status" value="1"/>
</dbReference>
<evidence type="ECO:0000313" key="1">
    <source>
        <dbReference type="EMBL" id="QEE14920.2"/>
    </source>
</evidence>
<reference evidence="1 2" key="2">
    <citation type="journal article" date="2024" name="Int. J. Syst. Evol. Microbiol.">
        <title>Promethearchaeum syntrophicum gen. nov., sp. nov., an anaerobic, obligately syntrophic archaeon, the first isolate of the lineage 'Asgard' archaea, and proposal of the new archaeal phylum Promethearchaeota phyl. nov. and kingdom Promethearchaeati regn. nov.</title>
        <authorList>
            <person name="Imachi H."/>
            <person name="Nobu M.K."/>
            <person name="Kato S."/>
            <person name="Takaki Y."/>
            <person name="Miyazaki M."/>
            <person name="Miyata M."/>
            <person name="Ogawara M."/>
            <person name="Saito Y."/>
            <person name="Sakai S."/>
            <person name="Tahara Y.O."/>
            <person name="Takano Y."/>
            <person name="Tasumi E."/>
            <person name="Uematsu K."/>
            <person name="Yoshimura T."/>
            <person name="Itoh T."/>
            <person name="Ohkuma M."/>
            <person name="Takai K."/>
        </authorList>
    </citation>
    <scope>NUCLEOTIDE SEQUENCE [LARGE SCALE GENOMIC DNA]</scope>
    <source>
        <strain evidence="1 2">MK-D1</strain>
    </source>
</reference>
<evidence type="ECO:0000313" key="2">
    <source>
        <dbReference type="Proteomes" id="UP000321408"/>
    </source>
</evidence>
<sequence>MKKVNKRFLIYIFIFTIFIVGIIFGNIFLDPEDNSNSYNEVFPDFITKNEDYFITRIGNAPIINSDTYSLNVWGQIDNPKNFSLMELQELNLIEQTLTTETIGNPTNGQLVSTAVWKGFLIYDFIVSLGLKENVTGIKYVAEDGYYVSHTLSQLLDNGIIGALYMNDESLPVEQGFPLRIVSPGAYGAKQPAWVISIEVIDRPLEDYWDDRGWDTSPPMDVDSTLFFPRNSVNIKVGEPLKIGGAAYGGTKISMIEYTIDLGLNWRQGNIIQSIDVDHVWVFWEINVTFDEIGTFTLYTKATDIYNNTQPMDDPVWQDGSNGWPKLTIKVIS</sequence>
<keyword evidence="2" id="KW-1185">Reference proteome</keyword>
<dbReference type="InterPro" id="IPR036374">
    <property type="entry name" value="OxRdtase_Mopterin-bd_sf"/>
</dbReference>
<reference evidence="1 2" key="1">
    <citation type="journal article" date="2020" name="Nature">
        <title>Isolation of an archaeon at the prokaryote-eukaryote interface.</title>
        <authorList>
            <person name="Imachi H."/>
            <person name="Nobu M.K."/>
            <person name="Nakahara N."/>
            <person name="Morono Y."/>
            <person name="Ogawara M."/>
            <person name="Takaki Y."/>
            <person name="Takano Y."/>
            <person name="Uematsu K."/>
            <person name="Ikuta T."/>
            <person name="Ito M."/>
            <person name="Matsui Y."/>
            <person name="Miyazaki M."/>
            <person name="Murata K."/>
            <person name="Saito Y."/>
            <person name="Sakai S."/>
            <person name="Song C."/>
            <person name="Tasumi E."/>
            <person name="Yamanaka Y."/>
            <person name="Yamaguchi T."/>
            <person name="Kamagata Y."/>
            <person name="Tamaki H."/>
            <person name="Takai K."/>
        </authorList>
    </citation>
    <scope>NUCLEOTIDE SEQUENCE [LARGE SCALE GENOMIC DNA]</scope>
    <source>
        <strain evidence="1 2">MK-D1</strain>
    </source>
</reference>
<dbReference type="GO" id="GO:0043546">
    <property type="term" value="F:molybdopterin cofactor binding"/>
    <property type="evidence" value="ECO:0007669"/>
    <property type="project" value="TreeGrafter"/>
</dbReference>
<dbReference type="GO" id="GO:0006790">
    <property type="term" value="P:sulfur compound metabolic process"/>
    <property type="evidence" value="ECO:0007669"/>
    <property type="project" value="TreeGrafter"/>
</dbReference>
<dbReference type="Proteomes" id="UP000321408">
    <property type="component" value="Chromosome"/>
</dbReference>
<dbReference type="AlphaFoldDB" id="A0A5B9D847"/>
<dbReference type="SUPFAM" id="SSF56524">
    <property type="entry name" value="Oxidoreductase molybdopterin-binding domain"/>
    <property type="match status" value="1"/>
</dbReference>
<dbReference type="EMBL" id="CP042905">
    <property type="protein sequence ID" value="QEE14920.2"/>
    <property type="molecule type" value="Genomic_DNA"/>
</dbReference>
<organism evidence="1 2">
    <name type="scientific">Promethearchaeum syntrophicum</name>
    <dbReference type="NCBI Taxonomy" id="2594042"/>
    <lineage>
        <taxon>Archaea</taxon>
        <taxon>Promethearchaeati</taxon>
        <taxon>Promethearchaeota</taxon>
        <taxon>Promethearchaeia</taxon>
        <taxon>Promethearchaeales</taxon>
        <taxon>Promethearchaeaceae</taxon>
        <taxon>Promethearchaeum</taxon>
    </lineage>
</organism>
<dbReference type="SUPFAM" id="SSF81296">
    <property type="entry name" value="E set domains"/>
    <property type="match status" value="1"/>
</dbReference>
<dbReference type="PANTHER" id="PTHR19372">
    <property type="entry name" value="SULFITE REDUCTASE"/>
    <property type="match status" value="1"/>
</dbReference>
<dbReference type="Gene3D" id="3.90.420.10">
    <property type="entry name" value="Oxidoreductase, molybdopterin-binding domain"/>
    <property type="match status" value="1"/>
</dbReference>
<dbReference type="Pfam" id="PF03404">
    <property type="entry name" value="Mo-co_dimer"/>
    <property type="match status" value="1"/>
</dbReference>